<dbReference type="Proteomes" id="UP001172386">
    <property type="component" value="Unassembled WGS sequence"/>
</dbReference>
<comment type="caution">
    <text evidence="1">The sequence shown here is derived from an EMBL/GenBank/DDBJ whole genome shotgun (WGS) entry which is preliminary data.</text>
</comment>
<sequence>MADPPNAPPPKWLPEQNRPIYKSRRAQLVEENPVLFEFFNGRLPNLRRYGPQPSRARMQSSESHPNLQAMEQLSLGGDRSNASTPATRHQPAESVPSGSAMMTPPETDMPNTTTTSSIQGVYIATQDEDDVFGEDVQPRPSTAPVSHPIIAPISHPTTAPFSHPTTTPVTGREVVEHNTIHGKLAPRGDRMKEPVTPSNAQGVLPPEALVFVANLAMDRTDEQLEQSCHEAFDQYGICHVKVRRDRHRHPFALIQYYEVENADAAIKGGRDLVVDGRKIRTEHAQARREYIAQNGDTGSSFSTGSVVLSRVGGGAITQDEAEDLLGHYGPIEQMQPTTHQDKRLHGVSEGMWVKFAYYLDFKDAVKAFNNTTSLYKLTEPPNLEPRTRLVAGNTPIVQGLRTPRSSTDQKSIFVGNLPTDIEEAELLGIFAEYGKIKGCNIIRKPITGGKGFNVFGFIEFATVGQADHASEVEVDIRGQRIRVEPKEYSARRHTRLQTYTQSPVQEQQARAINWGPSANTYQTPHNMPGGFYPVYTQSPYAGFSPFHQGMYGYAATPPNSGGRRADLSQYLIHSSPHPATHYIPVRYPAHAGMIQNHEHDNLPTQHQQYP</sequence>
<reference evidence="1" key="1">
    <citation type="submission" date="2022-10" db="EMBL/GenBank/DDBJ databases">
        <title>Culturing micro-colonial fungi from biological soil crusts in the Mojave desert and describing Neophaeococcomyces mojavensis, and introducing the new genera and species Taxawa tesnikishii.</title>
        <authorList>
            <person name="Kurbessoian T."/>
            <person name="Stajich J.E."/>
        </authorList>
    </citation>
    <scope>NUCLEOTIDE SEQUENCE</scope>
    <source>
        <strain evidence="1">JES_112</strain>
    </source>
</reference>
<proteinExistence type="predicted"/>
<dbReference type="EMBL" id="JAPDRQ010000058">
    <property type="protein sequence ID" value="KAJ9657872.1"/>
    <property type="molecule type" value="Genomic_DNA"/>
</dbReference>
<name>A0ACC3A9Q5_9EURO</name>
<keyword evidence="2" id="KW-1185">Reference proteome</keyword>
<accession>A0ACC3A9Q5</accession>
<gene>
    <name evidence="1" type="ORF">H2198_004068</name>
</gene>
<evidence type="ECO:0000313" key="2">
    <source>
        <dbReference type="Proteomes" id="UP001172386"/>
    </source>
</evidence>
<evidence type="ECO:0000313" key="1">
    <source>
        <dbReference type="EMBL" id="KAJ9657872.1"/>
    </source>
</evidence>
<organism evidence="1 2">
    <name type="scientific">Neophaeococcomyces mojaviensis</name>
    <dbReference type="NCBI Taxonomy" id="3383035"/>
    <lineage>
        <taxon>Eukaryota</taxon>
        <taxon>Fungi</taxon>
        <taxon>Dikarya</taxon>
        <taxon>Ascomycota</taxon>
        <taxon>Pezizomycotina</taxon>
        <taxon>Eurotiomycetes</taxon>
        <taxon>Chaetothyriomycetidae</taxon>
        <taxon>Chaetothyriales</taxon>
        <taxon>Chaetothyriales incertae sedis</taxon>
        <taxon>Neophaeococcomyces</taxon>
    </lineage>
</organism>
<protein>
    <submittedName>
        <fullName evidence="1">Uncharacterized protein</fullName>
    </submittedName>
</protein>